<evidence type="ECO:0000313" key="4">
    <source>
        <dbReference type="Proteomes" id="UP000061135"/>
    </source>
</evidence>
<dbReference type="STRING" id="1835254.CL55_00008450"/>
<dbReference type="Pfam" id="PF05168">
    <property type="entry name" value="HEPN"/>
    <property type="match status" value="1"/>
</dbReference>
<dbReference type="Proteomes" id="UP000061135">
    <property type="component" value="Chromosome"/>
</dbReference>
<keyword evidence="4" id="KW-1185">Reference proteome</keyword>
<dbReference type="KEGG" id="pdq:CL55_00008450"/>
<dbReference type="RefSeq" id="WP_046330020.1">
    <property type="nucleotide sequence ID" value="NZ_CP007501.1"/>
</dbReference>
<dbReference type="InterPro" id="IPR007842">
    <property type="entry name" value="HEPN_dom"/>
</dbReference>
<dbReference type="EMBL" id="CP007501">
    <property type="protein sequence ID" value="AKD25178.1"/>
    <property type="molecule type" value="Genomic_DNA"/>
</dbReference>
<feature type="domain" description="HEPN" evidence="2">
    <location>
        <begin position="3"/>
        <end position="121"/>
    </location>
</feature>
<dbReference type="OrthoDB" id="8004574at2"/>
<accession>A0A0E3V153</accession>
<protein>
    <submittedName>
        <fullName evidence="3">Conserved protein related to C-terminal domain of eukaryotic chaperone, SACSIN</fullName>
    </submittedName>
</protein>
<evidence type="ECO:0000259" key="2">
    <source>
        <dbReference type="Pfam" id="PF05168"/>
    </source>
</evidence>
<organism evidence="3 4">
    <name type="scientific">Polynucleobacter duraquae</name>
    <dbReference type="NCBI Taxonomy" id="1835254"/>
    <lineage>
        <taxon>Bacteria</taxon>
        <taxon>Pseudomonadati</taxon>
        <taxon>Pseudomonadota</taxon>
        <taxon>Betaproteobacteria</taxon>
        <taxon>Burkholderiales</taxon>
        <taxon>Burkholderiaceae</taxon>
        <taxon>Polynucleobacter</taxon>
    </lineage>
</organism>
<dbReference type="PANTHER" id="PTHR36565:SF1">
    <property type="entry name" value="UPF0332 PROTEIN TM_1000"/>
    <property type="match status" value="1"/>
</dbReference>
<evidence type="ECO:0000256" key="1">
    <source>
        <dbReference type="ARBA" id="ARBA00038248"/>
    </source>
</evidence>
<dbReference type="PANTHER" id="PTHR36565">
    <property type="entry name" value="UPF0332 PROTEIN TM_1000"/>
    <property type="match status" value="1"/>
</dbReference>
<dbReference type="HOGENOM" id="CLU_151247_2_1_4"/>
<reference evidence="3 4" key="1">
    <citation type="submission" date="2014-03" db="EMBL/GenBank/DDBJ databases">
        <title>Genome of Polynucleobacter strain MWH-MoK4.</title>
        <authorList>
            <person name="Hahn M.W."/>
        </authorList>
    </citation>
    <scope>NUCLEOTIDE SEQUENCE [LARGE SCALE GENOMIC DNA]</scope>
    <source>
        <strain evidence="3 4">MWH-MoK4</strain>
    </source>
</reference>
<gene>
    <name evidence="3" type="ORF">CL55_00008450</name>
</gene>
<proteinExistence type="inferred from homology"/>
<name>A0A0E3V153_9BURK</name>
<evidence type="ECO:0000313" key="3">
    <source>
        <dbReference type="EMBL" id="AKD25178.1"/>
    </source>
</evidence>
<dbReference type="InterPro" id="IPR052226">
    <property type="entry name" value="UPF0332_toxin"/>
</dbReference>
<sequence>MRAKELFTKAQTAAASARILLNAGDVDGACNRAYYAMFDAARAALLASGIDESTVNTKTHNGLISKFSLELVKSGQVSVELGKSLNKVEDLRLMADYKGDSILEEDAAWAVNQADIFVETLQTTFS</sequence>
<dbReference type="Gene3D" id="1.20.120.330">
    <property type="entry name" value="Nucleotidyltransferases domain 2"/>
    <property type="match status" value="1"/>
</dbReference>
<dbReference type="AlphaFoldDB" id="A0A0E3V153"/>
<comment type="similarity">
    <text evidence="1">Belongs to the UPF0332 family.</text>
</comment>
<dbReference type="PATRIC" id="fig|576611.7.peg.857"/>